<sequence length="1352" mass="151293">MKNVYGSKGNVVAGAKGAVLDMCLFEVFGAGAANTPFYNDLRRQGSCAAVVSRAAQRGRGDLGSGEATHVQREDARGLFDDSEDEATPRPPFSASRERDQSVLSIPAKQPVSGPSPTRPAVDVDAGYFLEYKDGVRTRREFKISQTQIVDLGEWEDLYNQRSLDSVLVGTIKKAMQYAFENKEQTYELPTFKLAPLGLQKPTPGTKAQRLKPEEWKDELAGEYYYYAKCGQHNAAAARSLLGSEVAKKYNFERWPARMLYFSDDDFEGYFLVSSQDNKKDLKAPPRQLKLSMKDIRWQWKHDGCPRAMMGNPSGKQDQVRVWRKFCTTALHKAPHNSLWILADQKEEEALKKQNVALRSYFPLAMAGENVWNLALEFFEKWETGKLLSHGGAKWIVKKKKVKNVKPGVAYIHNDKLGTTEVVYNVPVDPPNKKGKKEKEEGDWFVQVPDPDVHCWKAMESLTDNEKCRVLKKVLACEVVWVQAGSPSLAKLGKLSVQDMVQLVKCDRVLVRLWNYYQFKHGKRPDADWIQRYPFLKSRSAVFRKFESQGLDDELWDNSRKHVSDLALFKDCPSYMGCDQDNSIEVTEKLAGYKKLSVEWRNRVLSVLNGNRLKSREVALAKGIVHIKWKDTGDVTSIASFANDPLEAYMRGAEQKEAVTATKSHTFVLDLCEPIDLKLWKAQAWETLDSYLQTWCPSHCTLIVFVPRQYNLTFLASMHHLSFVKLLEGKWVRRVQQKKSFPIGNNLYTEEGRMYILFKGDDLRANTSMVYEGNLPRGAVAAGSVYGDMERNPTQFVNLLDFLGKKAEGVVFLGEPHVRSVWDLLKAGRHVVAMEGNADLLQFTMQAVKSEVNSGGHNCEFMVVKPTRDKVWSNKTDMWFKLSERKRNKIYDFLFLQTRPRKDSDAEYVRRKHHMFALLDNYHFASRMNAKTFLDRLQSLYFVESEEQLKLASYASLISIDDEEATGVEFVVNVKEEENDIESIDLQYDPPPADHGRGSSSAGPSPSVAVLVSPSAKPPPGTTPMKFMERLRALAVPPPALRPGSDIPPDHPSWQDDHIHFLLEPQRHSPELEWGHDMVWHQGVIQPAIRKGEWVMAVAIPGAGWALFPHESKSNSLHLARISVLQKVTAENDTFAPGNLSLISTAGRLFDELQDKCWLELTEDYHDLDTTLLALGSRSGGKSKSAGIRTTSAEEPPERSGMQSRSGSGEPSKDPEIGSIAARDGNVGNVSPEQERRPQGLQREAAGTGSSDTETTKSAEIRTSSGGGCRPGIVVLLRGAPCTETEGRSASSPPKSLVLLDTLAAGEEGEVGGRQHVTSPKKSRVGGQALDVLALPMPNSPSKERRGKQTGKP</sequence>
<feature type="compositionally biased region" description="Low complexity" evidence="1">
    <location>
        <begin position="998"/>
        <end position="1014"/>
    </location>
</feature>
<comment type="caution">
    <text evidence="2">The sequence shown here is derived from an EMBL/GenBank/DDBJ whole genome shotgun (WGS) entry which is preliminary data.</text>
</comment>
<feature type="region of interest" description="Disordered" evidence="1">
    <location>
        <begin position="58"/>
        <end position="119"/>
    </location>
</feature>
<dbReference type="EMBL" id="BFEA01000197">
    <property type="protein sequence ID" value="GBG74126.1"/>
    <property type="molecule type" value="Genomic_DNA"/>
</dbReference>
<accession>A0A388KVM7</accession>
<protein>
    <submittedName>
        <fullName evidence="2">Uncharacterized protein</fullName>
    </submittedName>
</protein>
<evidence type="ECO:0000313" key="3">
    <source>
        <dbReference type="Proteomes" id="UP000265515"/>
    </source>
</evidence>
<dbReference type="Gramene" id="GBG74126">
    <property type="protein sequence ID" value="GBG74126"/>
    <property type="gene ID" value="CBR_g17837"/>
</dbReference>
<feature type="region of interest" description="Disordered" evidence="1">
    <location>
        <begin position="1175"/>
        <end position="1271"/>
    </location>
</feature>
<evidence type="ECO:0000313" key="2">
    <source>
        <dbReference type="EMBL" id="GBG74126.1"/>
    </source>
</evidence>
<evidence type="ECO:0000256" key="1">
    <source>
        <dbReference type="SAM" id="MobiDB-lite"/>
    </source>
</evidence>
<dbReference type="Proteomes" id="UP000265515">
    <property type="component" value="Unassembled WGS sequence"/>
</dbReference>
<reference evidence="2 3" key="1">
    <citation type="journal article" date="2018" name="Cell">
        <title>The Chara Genome: Secondary Complexity and Implications for Plant Terrestrialization.</title>
        <authorList>
            <person name="Nishiyama T."/>
            <person name="Sakayama H."/>
            <person name="Vries J.D."/>
            <person name="Buschmann H."/>
            <person name="Saint-Marcoux D."/>
            <person name="Ullrich K.K."/>
            <person name="Haas F.B."/>
            <person name="Vanderstraeten L."/>
            <person name="Becker D."/>
            <person name="Lang D."/>
            <person name="Vosolsobe S."/>
            <person name="Rombauts S."/>
            <person name="Wilhelmsson P.K.I."/>
            <person name="Janitza P."/>
            <person name="Kern R."/>
            <person name="Heyl A."/>
            <person name="Rumpler F."/>
            <person name="Villalobos L.I.A.C."/>
            <person name="Clay J.M."/>
            <person name="Skokan R."/>
            <person name="Toyoda A."/>
            <person name="Suzuki Y."/>
            <person name="Kagoshima H."/>
            <person name="Schijlen E."/>
            <person name="Tajeshwar N."/>
            <person name="Catarino B."/>
            <person name="Hetherington A.J."/>
            <person name="Saltykova A."/>
            <person name="Bonnot C."/>
            <person name="Breuninger H."/>
            <person name="Symeonidi A."/>
            <person name="Radhakrishnan G.V."/>
            <person name="Van Nieuwerburgh F."/>
            <person name="Deforce D."/>
            <person name="Chang C."/>
            <person name="Karol K.G."/>
            <person name="Hedrich R."/>
            <person name="Ulvskov P."/>
            <person name="Glockner G."/>
            <person name="Delwiche C.F."/>
            <person name="Petrasek J."/>
            <person name="Van de Peer Y."/>
            <person name="Friml J."/>
            <person name="Beilby M."/>
            <person name="Dolan L."/>
            <person name="Kohara Y."/>
            <person name="Sugano S."/>
            <person name="Fujiyama A."/>
            <person name="Delaux P.-M."/>
            <person name="Quint M."/>
            <person name="TheiBen G."/>
            <person name="Hagemann M."/>
            <person name="Harholt J."/>
            <person name="Dunand C."/>
            <person name="Zachgo S."/>
            <person name="Langdale J."/>
            <person name="Maumus F."/>
            <person name="Straeten D.V.D."/>
            <person name="Gould S.B."/>
            <person name="Rensing S.A."/>
        </authorList>
    </citation>
    <scope>NUCLEOTIDE SEQUENCE [LARGE SCALE GENOMIC DNA]</scope>
    <source>
        <strain evidence="2 3">S276</strain>
    </source>
</reference>
<feature type="region of interest" description="Disordered" evidence="1">
    <location>
        <begin position="1333"/>
        <end position="1352"/>
    </location>
</feature>
<name>A0A388KVM7_CHABU</name>
<organism evidence="2 3">
    <name type="scientific">Chara braunii</name>
    <name type="common">Braun's stonewort</name>
    <dbReference type="NCBI Taxonomy" id="69332"/>
    <lineage>
        <taxon>Eukaryota</taxon>
        <taxon>Viridiplantae</taxon>
        <taxon>Streptophyta</taxon>
        <taxon>Charophyceae</taxon>
        <taxon>Charales</taxon>
        <taxon>Characeae</taxon>
        <taxon>Chara</taxon>
    </lineage>
</organism>
<gene>
    <name evidence="2" type="ORF">CBR_g17837</name>
</gene>
<feature type="compositionally biased region" description="Low complexity" evidence="1">
    <location>
        <begin position="1175"/>
        <end position="1186"/>
    </location>
</feature>
<keyword evidence="3" id="KW-1185">Reference proteome</keyword>
<feature type="compositionally biased region" description="Basic and acidic residues" evidence="1">
    <location>
        <begin position="69"/>
        <end position="79"/>
    </location>
</feature>
<feature type="region of interest" description="Disordered" evidence="1">
    <location>
        <begin position="980"/>
        <end position="1022"/>
    </location>
</feature>
<proteinExistence type="predicted"/>